<organism evidence="6 7">
    <name type="scientific">Bacillus thuringiensis T01-328</name>
    <dbReference type="NCBI Taxonomy" id="1324966"/>
    <lineage>
        <taxon>Bacteria</taxon>
        <taxon>Bacillati</taxon>
        <taxon>Bacillota</taxon>
        <taxon>Bacilli</taxon>
        <taxon>Bacillales</taxon>
        <taxon>Bacillaceae</taxon>
        <taxon>Bacillus</taxon>
        <taxon>Bacillus cereus group</taxon>
    </lineage>
</organism>
<dbReference type="Gene3D" id="2.30.38.10">
    <property type="entry name" value="Luciferase, Domain 3"/>
    <property type="match status" value="1"/>
</dbReference>
<dbReference type="InterPro" id="IPR036736">
    <property type="entry name" value="ACP-like_sf"/>
</dbReference>
<accession>A0AAN4KRR7</accession>
<dbReference type="InterPro" id="IPR025110">
    <property type="entry name" value="AMP-bd_C"/>
</dbReference>
<evidence type="ECO:0000256" key="3">
    <source>
        <dbReference type="ARBA" id="ARBA00022450"/>
    </source>
</evidence>
<dbReference type="Pfam" id="PF13193">
    <property type="entry name" value="AMP-binding_C"/>
    <property type="match status" value="1"/>
</dbReference>
<dbReference type="SUPFAM" id="SSF53474">
    <property type="entry name" value="alpha/beta-Hydrolases"/>
    <property type="match status" value="1"/>
</dbReference>
<dbReference type="FunFam" id="1.10.1200.10:FF:000005">
    <property type="entry name" value="Nonribosomal peptide synthetase 1"/>
    <property type="match status" value="1"/>
</dbReference>
<feature type="domain" description="Carrier" evidence="5">
    <location>
        <begin position="186"/>
        <end position="261"/>
    </location>
</feature>
<dbReference type="PROSITE" id="PS50075">
    <property type="entry name" value="CARRIER"/>
    <property type="match status" value="1"/>
</dbReference>
<keyword evidence="3" id="KW-0596">Phosphopantetheine</keyword>
<dbReference type="Gene3D" id="3.30.300.30">
    <property type="match status" value="1"/>
</dbReference>
<dbReference type="Gene3D" id="3.40.50.1820">
    <property type="entry name" value="alpha/beta hydrolase"/>
    <property type="match status" value="1"/>
</dbReference>
<name>A0AAN4KRR7_BACTU</name>
<evidence type="ECO:0000256" key="2">
    <source>
        <dbReference type="ARBA" id="ARBA00006432"/>
    </source>
</evidence>
<comment type="caution">
    <text evidence="6">The sequence shown here is derived from an EMBL/GenBank/DDBJ whole genome shotgun (WGS) entry which is preliminary data.</text>
</comment>
<dbReference type="AlphaFoldDB" id="A0AAN4KRR7"/>
<dbReference type="FunFam" id="2.30.38.10:FF:000001">
    <property type="entry name" value="Non-ribosomal peptide synthetase PvdI"/>
    <property type="match status" value="1"/>
</dbReference>
<dbReference type="InterPro" id="IPR001031">
    <property type="entry name" value="Thioesterase"/>
</dbReference>
<evidence type="ECO:0000256" key="1">
    <source>
        <dbReference type="ARBA" id="ARBA00001957"/>
    </source>
</evidence>
<dbReference type="PANTHER" id="PTHR43767">
    <property type="entry name" value="LONG-CHAIN-FATTY-ACID--COA LIGASE"/>
    <property type="match status" value="1"/>
</dbReference>
<dbReference type="Pfam" id="PF00550">
    <property type="entry name" value="PP-binding"/>
    <property type="match status" value="1"/>
</dbReference>
<dbReference type="FunFam" id="3.30.300.30:FF:000010">
    <property type="entry name" value="Enterobactin synthetase component F"/>
    <property type="match status" value="1"/>
</dbReference>
<evidence type="ECO:0000313" key="7">
    <source>
        <dbReference type="Proteomes" id="UP000013487"/>
    </source>
</evidence>
<dbReference type="Proteomes" id="UP000013487">
    <property type="component" value="Unassembled WGS sequence"/>
</dbReference>
<dbReference type="SUPFAM" id="SSF47336">
    <property type="entry name" value="ACP-like"/>
    <property type="match status" value="1"/>
</dbReference>
<evidence type="ECO:0000256" key="4">
    <source>
        <dbReference type="ARBA" id="ARBA00022553"/>
    </source>
</evidence>
<reference evidence="6 7" key="1">
    <citation type="journal article" date="2013" name="Genome Announc.">
        <title>Draft Genome Sequence of Bacillus thuringiensis var. thuringiensis Strain T01-328, a Brazilian Isolate That Produces a Soluble Pesticide Protein, Cry1Ia.</title>
        <authorList>
            <person name="Varani A.M."/>
            <person name="Lemos M.V."/>
            <person name="Fernandes C.C."/>
            <person name="Lemos E.G."/>
            <person name="Alves E.C."/>
            <person name="Desiderio J.A."/>
        </authorList>
    </citation>
    <scope>NUCLEOTIDE SEQUENCE [LARGE SCALE GENOMIC DNA]</scope>
    <source>
        <strain evidence="6 7">T01-328</strain>
    </source>
</reference>
<protein>
    <submittedName>
        <fullName evidence="6">Dimodular nonribosomal peptide synthase</fullName>
    </submittedName>
</protein>
<dbReference type="InterPro" id="IPR029058">
    <property type="entry name" value="AB_hydrolase_fold"/>
</dbReference>
<dbReference type="EMBL" id="ARXZ02000003">
    <property type="protein sequence ID" value="ERI02003.1"/>
    <property type="molecule type" value="Genomic_DNA"/>
</dbReference>
<dbReference type="InterPro" id="IPR009081">
    <property type="entry name" value="PP-bd_ACP"/>
</dbReference>
<keyword evidence="4" id="KW-0597">Phosphoprotein</keyword>
<dbReference type="GO" id="GO:0016877">
    <property type="term" value="F:ligase activity, forming carbon-sulfur bonds"/>
    <property type="evidence" value="ECO:0007669"/>
    <property type="project" value="UniProtKB-ARBA"/>
</dbReference>
<dbReference type="Pfam" id="PF00975">
    <property type="entry name" value="Thioesterase"/>
    <property type="match status" value="1"/>
</dbReference>
<dbReference type="InterPro" id="IPR045851">
    <property type="entry name" value="AMP-bd_C_sf"/>
</dbReference>
<evidence type="ECO:0000313" key="6">
    <source>
        <dbReference type="EMBL" id="ERI02003.1"/>
    </source>
</evidence>
<evidence type="ECO:0000259" key="5">
    <source>
        <dbReference type="PROSITE" id="PS50075"/>
    </source>
</evidence>
<sequence>MPNVQTYVLDKNLLPVPVGVTGELYIGGAGIARGYLNRPELTAERFIRHPFNEEERLYRTGDLVRYLPDGNLDYLRRIDNQVKIRGFRIELEEIEANLEGHPLVKEAVVLVTEDKLGEQRLVAYVVGDGSMHDWREYLKRQVPNYMVPAHFIKVDEMPLTTNGKVDRKALNNLTIQRENNFSTPIIPRDEIEYQLIKIWQDVLQIEDVYVNDDFFNRGGHSLLVIKLVSKIREKFGKEIKVSTLVKNPTVEGIACLIRDKYDMTKSVSALVPLQESEKRPFFCIHPFMGNVFCYIQLARLLKNHCSFYGLQNPLIEKKEIDELTLPEVIQFYIEEIKSVQPEGPYRLGGWSLGGAIAYKVATVLRSQGEEVELLVLMDTKVPSEQDYKTREEMLSYIYEHFIPRDFTEQEEGLIHKQDMLVERLIMEGVLPPDADLMNLKQVINAHRKCLNLMAENDLIPYFGKVLYFSAEEGKELFTDWGPLLKGRVNMYSVSGSHEEIVDSPAVEKIAMYVLNEFEGIKETSLSLTEK</sequence>
<dbReference type="InterPro" id="IPR050237">
    <property type="entry name" value="ATP-dep_AMP-bd_enzyme"/>
</dbReference>
<dbReference type="SUPFAM" id="SSF56801">
    <property type="entry name" value="Acetyl-CoA synthetase-like"/>
    <property type="match status" value="1"/>
</dbReference>
<proteinExistence type="inferred from homology"/>
<gene>
    <name evidence="6" type="ORF">BTCBT_002267</name>
</gene>
<dbReference type="PANTHER" id="PTHR43767:SF10">
    <property type="entry name" value="SURFACTIN SYNTHASE SUBUNIT 1"/>
    <property type="match status" value="1"/>
</dbReference>
<comment type="similarity">
    <text evidence="2">Belongs to the ATP-dependent AMP-binding enzyme family.</text>
</comment>
<comment type="cofactor">
    <cofactor evidence="1">
        <name>pantetheine 4'-phosphate</name>
        <dbReference type="ChEBI" id="CHEBI:47942"/>
    </cofactor>
</comment>
<dbReference type="GO" id="GO:0044550">
    <property type="term" value="P:secondary metabolite biosynthetic process"/>
    <property type="evidence" value="ECO:0007669"/>
    <property type="project" value="UniProtKB-ARBA"/>
</dbReference>